<protein>
    <recommendedName>
        <fullName evidence="3">Lipoprotein</fullName>
    </recommendedName>
</protein>
<reference evidence="1 2" key="1">
    <citation type="submission" date="2018-09" db="EMBL/GenBank/DDBJ databases">
        <authorList>
            <person name="Livingstone P.G."/>
            <person name="Whitworth D.E."/>
        </authorList>
    </citation>
    <scope>NUCLEOTIDE SEQUENCE [LARGE SCALE GENOMIC DNA]</scope>
    <source>
        <strain evidence="1 2">CA031B</strain>
    </source>
</reference>
<dbReference type="RefSeq" id="WP_120533501.1">
    <property type="nucleotide sequence ID" value="NZ_RAWI01000059.1"/>
</dbReference>
<comment type="caution">
    <text evidence="1">The sequence shown here is derived from an EMBL/GenBank/DDBJ whole genome shotgun (WGS) entry which is preliminary data.</text>
</comment>
<evidence type="ECO:0008006" key="3">
    <source>
        <dbReference type="Google" id="ProtNLM"/>
    </source>
</evidence>
<dbReference type="EMBL" id="RAWI01000059">
    <property type="protein sequence ID" value="RKI11696.1"/>
    <property type="molecule type" value="Genomic_DNA"/>
</dbReference>
<accession>A0ABX9QKS8</accession>
<sequence length="219" mass="22603">MKPLFVAASLALGLCGCSESPPVIQILSSQVPSAECSLDDDSASRAAGSLNLAYGQSYVLGLFVNSSYTNTPLEVNGAPLDPEPTTGGQGTAIVETVELSYETTPNVRIPDQTINYTASLNPGSEQNRLVLSLLTQESAEALLDAVSPGGEPVQVTVTIKLTGRYAAGSGSFESNDYVYTFRAFNQDQGIPACAPGTVAEPVAPCGSSGGQDGNYPTCI</sequence>
<proteinExistence type="predicted"/>
<evidence type="ECO:0000313" key="2">
    <source>
        <dbReference type="Proteomes" id="UP000278907"/>
    </source>
</evidence>
<name>A0ABX9QKS8_9BACT</name>
<organism evidence="1 2">
    <name type="scientific">Corallococcus praedator</name>
    <dbReference type="NCBI Taxonomy" id="2316724"/>
    <lineage>
        <taxon>Bacteria</taxon>
        <taxon>Pseudomonadati</taxon>
        <taxon>Myxococcota</taxon>
        <taxon>Myxococcia</taxon>
        <taxon>Myxococcales</taxon>
        <taxon>Cystobacterineae</taxon>
        <taxon>Myxococcaceae</taxon>
        <taxon>Corallococcus</taxon>
    </lineage>
</organism>
<evidence type="ECO:0000313" key="1">
    <source>
        <dbReference type="EMBL" id="RKI11696.1"/>
    </source>
</evidence>
<dbReference type="Proteomes" id="UP000278907">
    <property type="component" value="Unassembled WGS sequence"/>
</dbReference>
<gene>
    <name evidence="1" type="ORF">D7Y13_10715</name>
</gene>
<dbReference type="PROSITE" id="PS51257">
    <property type="entry name" value="PROKAR_LIPOPROTEIN"/>
    <property type="match status" value="1"/>
</dbReference>
<keyword evidence="2" id="KW-1185">Reference proteome</keyword>